<evidence type="ECO:0000313" key="3">
    <source>
        <dbReference type="Proteomes" id="UP000468581"/>
    </source>
</evidence>
<sequence>MISDIKNSINKVINERLVSPFYGAYIFSWSVWNWKIIYLTIFVSEDKIHGDKITYISDNFLNWCDILLYPFLSTIALVTLIPFLANGAYWAALKFNKWKVDKRSEIQKLQQLTVEQSMELRESMRSMEEGYQKLIDNKDLRIKQLELLVDSGTNDDDGDDKDSTKGLITKMSFMDQDEDLIVQTILRDSSLLRTFDILSEISVSKVDIVKYNVDDKKVNYFIINDIFEQPNNSFYFSLTEFGKKISRRIYRERQR</sequence>
<feature type="transmembrane region" description="Helical" evidence="1">
    <location>
        <begin position="21"/>
        <end position="43"/>
    </location>
</feature>
<keyword evidence="1" id="KW-0812">Transmembrane</keyword>
<feature type="transmembrane region" description="Helical" evidence="1">
    <location>
        <begin position="67"/>
        <end position="93"/>
    </location>
</feature>
<reference evidence="2 3" key="1">
    <citation type="submission" date="2020-01" db="EMBL/GenBank/DDBJ databases">
        <title>Leptobacterium flavescens.</title>
        <authorList>
            <person name="Wang G."/>
        </authorList>
    </citation>
    <scope>NUCLEOTIDE SEQUENCE [LARGE SCALE GENOMIC DNA]</scope>
    <source>
        <strain evidence="2 3">KCTC 22160</strain>
    </source>
</reference>
<dbReference type="EMBL" id="JAABOO010000002">
    <property type="protein sequence ID" value="NER13548.1"/>
    <property type="molecule type" value="Genomic_DNA"/>
</dbReference>
<protein>
    <submittedName>
        <fullName evidence="2">Uncharacterized protein</fullName>
    </submittedName>
</protein>
<dbReference type="AlphaFoldDB" id="A0A6P0UNR3"/>
<name>A0A6P0UNR3_9FLAO</name>
<keyword evidence="1" id="KW-1133">Transmembrane helix</keyword>
<keyword evidence="1" id="KW-0472">Membrane</keyword>
<evidence type="ECO:0000313" key="2">
    <source>
        <dbReference type="EMBL" id="NER13548.1"/>
    </source>
</evidence>
<accession>A0A6P0UNR3</accession>
<keyword evidence="3" id="KW-1185">Reference proteome</keyword>
<organism evidence="2 3">
    <name type="scientific">Leptobacterium flavescens</name>
    <dbReference type="NCBI Taxonomy" id="472055"/>
    <lineage>
        <taxon>Bacteria</taxon>
        <taxon>Pseudomonadati</taxon>
        <taxon>Bacteroidota</taxon>
        <taxon>Flavobacteriia</taxon>
        <taxon>Flavobacteriales</taxon>
        <taxon>Flavobacteriaceae</taxon>
        <taxon>Leptobacterium</taxon>
    </lineage>
</organism>
<gene>
    <name evidence="2" type="ORF">GWK08_08880</name>
</gene>
<dbReference type="Proteomes" id="UP000468581">
    <property type="component" value="Unassembled WGS sequence"/>
</dbReference>
<comment type="caution">
    <text evidence="2">The sequence shown here is derived from an EMBL/GenBank/DDBJ whole genome shotgun (WGS) entry which is preliminary data.</text>
</comment>
<evidence type="ECO:0000256" key="1">
    <source>
        <dbReference type="SAM" id="Phobius"/>
    </source>
</evidence>
<dbReference type="RefSeq" id="WP_163606584.1">
    <property type="nucleotide sequence ID" value="NZ_JAABOO010000002.1"/>
</dbReference>
<proteinExistence type="predicted"/>